<gene>
    <name evidence="10" type="ORF">MEDL_22911</name>
</gene>
<dbReference type="GO" id="GO:0006325">
    <property type="term" value="P:chromatin organization"/>
    <property type="evidence" value="ECO:0007669"/>
    <property type="project" value="TreeGrafter"/>
</dbReference>
<evidence type="ECO:0000256" key="3">
    <source>
        <dbReference type="ARBA" id="ARBA00022723"/>
    </source>
</evidence>
<keyword evidence="3" id="KW-0479">Metal-binding</keyword>
<reference evidence="10" key="1">
    <citation type="submission" date="2021-03" db="EMBL/GenBank/DDBJ databases">
        <authorList>
            <person name="Bekaert M."/>
        </authorList>
    </citation>
    <scope>NUCLEOTIDE SEQUENCE</scope>
</reference>
<name>A0A8S3RQD3_MYTED</name>
<dbReference type="PANTHER" id="PTHR13340:SF2">
    <property type="entry name" value="GATA ZINC FINGER DOMAIN-CONTAINING PROTEIN 1"/>
    <property type="match status" value="1"/>
</dbReference>
<keyword evidence="4 7" id="KW-0863">Zinc-finger</keyword>
<dbReference type="Gene3D" id="3.30.50.10">
    <property type="entry name" value="Erythroid Transcription Factor GATA-1, subunit A"/>
    <property type="match status" value="1"/>
</dbReference>
<dbReference type="AlphaFoldDB" id="A0A8S3RQD3"/>
<accession>A0A8S3RQD3</accession>
<evidence type="ECO:0000256" key="6">
    <source>
        <dbReference type="ARBA" id="ARBA00023242"/>
    </source>
</evidence>
<dbReference type="SMART" id="SM00401">
    <property type="entry name" value="ZnF_GATA"/>
    <property type="match status" value="1"/>
</dbReference>
<dbReference type="CDD" id="cd00202">
    <property type="entry name" value="ZnF_GATA"/>
    <property type="match status" value="1"/>
</dbReference>
<dbReference type="InterPro" id="IPR013088">
    <property type="entry name" value="Znf_NHR/GATA"/>
</dbReference>
<organism evidence="10 11">
    <name type="scientific">Mytilus edulis</name>
    <name type="common">Blue mussel</name>
    <dbReference type="NCBI Taxonomy" id="6550"/>
    <lineage>
        <taxon>Eukaryota</taxon>
        <taxon>Metazoa</taxon>
        <taxon>Spiralia</taxon>
        <taxon>Lophotrochozoa</taxon>
        <taxon>Mollusca</taxon>
        <taxon>Bivalvia</taxon>
        <taxon>Autobranchia</taxon>
        <taxon>Pteriomorphia</taxon>
        <taxon>Mytilida</taxon>
        <taxon>Mytiloidea</taxon>
        <taxon>Mytilidae</taxon>
        <taxon>Mytilinae</taxon>
        <taxon>Mytilus</taxon>
    </lineage>
</organism>
<evidence type="ECO:0000256" key="7">
    <source>
        <dbReference type="PROSITE-ProRule" id="PRU00094"/>
    </source>
</evidence>
<dbReference type="InterPro" id="IPR039050">
    <property type="entry name" value="GATAD1"/>
</dbReference>
<dbReference type="GO" id="GO:0005634">
    <property type="term" value="C:nucleus"/>
    <property type="evidence" value="ECO:0007669"/>
    <property type="project" value="UniProtKB-SubCell"/>
</dbReference>
<keyword evidence="5" id="KW-0862">Zinc</keyword>
<evidence type="ECO:0000256" key="1">
    <source>
        <dbReference type="ARBA" id="ARBA00004123"/>
    </source>
</evidence>
<comment type="subcellular location">
    <subcellularLocation>
        <location evidence="1">Nucleus</location>
    </subcellularLocation>
</comment>
<dbReference type="PANTHER" id="PTHR13340">
    <property type="entry name" value="GATA ZINC FINGER DOMAIN-CONTAINING"/>
    <property type="match status" value="1"/>
</dbReference>
<dbReference type="SUPFAM" id="SSF57716">
    <property type="entry name" value="Glucocorticoid receptor-like (DNA-binding domain)"/>
    <property type="match status" value="1"/>
</dbReference>
<evidence type="ECO:0000256" key="5">
    <source>
        <dbReference type="ARBA" id="ARBA00022833"/>
    </source>
</evidence>
<dbReference type="PROSITE" id="PS50114">
    <property type="entry name" value="GATA_ZN_FINGER_2"/>
    <property type="match status" value="1"/>
</dbReference>
<dbReference type="GO" id="GO:0043565">
    <property type="term" value="F:sequence-specific DNA binding"/>
    <property type="evidence" value="ECO:0007669"/>
    <property type="project" value="InterPro"/>
</dbReference>
<proteinExistence type="predicted"/>
<sequence>MPLGAKPVCISCDCNVSTLWRRATSGDPLCNACYIKQNESGIQTNEIQNGTLTGIKSNGNGNGPTLRKSSRIKPSKHKFISATRALATKGRSRRVVFKKSQPLKAPTAVATVVTGESVFHDGMYYQVGDVSLVDHDLSVYTPHLSYRECITRLLGMYYQVGDVVSLVDHDLSVYYAQIRGFMQDQYNEKSAVISWLLPTQNSQEGNFDPTTYIMGPEEDLPRSMEYMEFVCHAPSEYFKCSSGPYPTVSQKPDLCYIWTTTENLIKPLQSIEEVFNVKTVKKEKPAETKPTKVKEKKVEKKPVEKMEVDS</sequence>
<evidence type="ECO:0000313" key="11">
    <source>
        <dbReference type="Proteomes" id="UP000683360"/>
    </source>
</evidence>
<keyword evidence="6" id="KW-0539">Nucleus</keyword>
<dbReference type="InterPro" id="IPR000679">
    <property type="entry name" value="Znf_GATA"/>
</dbReference>
<evidence type="ECO:0000313" key="10">
    <source>
        <dbReference type="EMBL" id="CAG2208738.1"/>
    </source>
</evidence>
<dbReference type="EMBL" id="CAJPWZ010001119">
    <property type="protein sequence ID" value="CAG2208738.1"/>
    <property type="molecule type" value="Genomic_DNA"/>
</dbReference>
<dbReference type="PROSITE" id="PS00344">
    <property type="entry name" value="GATA_ZN_FINGER_1"/>
    <property type="match status" value="1"/>
</dbReference>
<dbReference type="GO" id="GO:0008270">
    <property type="term" value="F:zinc ion binding"/>
    <property type="evidence" value="ECO:0007669"/>
    <property type="project" value="UniProtKB-KW"/>
</dbReference>
<feature type="domain" description="GATA-type" evidence="9">
    <location>
        <begin position="9"/>
        <end position="42"/>
    </location>
</feature>
<dbReference type="GO" id="GO:0006355">
    <property type="term" value="P:regulation of DNA-templated transcription"/>
    <property type="evidence" value="ECO:0007669"/>
    <property type="project" value="InterPro"/>
</dbReference>
<evidence type="ECO:0000259" key="9">
    <source>
        <dbReference type="PROSITE" id="PS50114"/>
    </source>
</evidence>
<feature type="region of interest" description="Disordered" evidence="8">
    <location>
        <begin position="282"/>
        <end position="310"/>
    </location>
</feature>
<keyword evidence="11" id="KW-1185">Reference proteome</keyword>
<evidence type="ECO:0000256" key="4">
    <source>
        <dbReference type="ARBA" id="ARBA00022771"/>
    </source>
</evidence>
<evidence type="ECO:0000256" key="8">
    <source>
        <dbReference type="SAM" id="MobiDB-lite"/>
    </source>
</evidence>
<protein>
    <recommendedName>
        <fullName evidence="2">GATA zinc finger domain-containing protein 1</fullName>
    </recommendedName>
</protein>
<evidence type="ECO:0000256" key="2">
    <source>
        <dbReference type="ARBA" id="ARBA00014943"/>
    </source>
</evidence>
<comment type="caution">
    <text evidence="10">The sequence shown here is derived from an EMBL/GenBank/DDBJ whole genome shotgun (WGS) entry which is preliminary data.</text>
</comment>
<dbReference type="OrthoDB" id="9994231at2759"/>
<dbReference type="Proteomes" id="UP000683360">
    <property type="component" value="Unassembled WGS sequence"/>
</dbReference>